<dbReference type="Proteomes" id="UP001420932">
    <property type="component" value="Unassembled WGS sequence"/>
</dbReference>
<evidence type="ECO:0000256" key="9">
    <source>
        <dbReference type="RuleBase" id="RU361169"/>
    </source>
</evidence>
<dbReference type="EMBL" id="JBBNAF010000013">
    <property type="protein sequence ID" value="KAK9087842.1"/>
    <property type="molecule type" value="Genomic_DNA"/>
</dbReference>
<gene>
    <name evidence="10" type="ORF">Syun_030236</name>
</gene>
<keyword evidence="11" id="KW-1185">Reference proteome</keyword>
<keyword evidence="5 9" id="KW-0378">Hydrolase</keyword>
<evidence type="ECO:0000313" key="10">
    <source>
        <dbReference type="EMBL" id="KAK9087842.1"/>
    </source>
</evidence>
<sequence>MKISITKDIFSCSARSLFFLTAAVIIISTSSSALAAPASFNVVALGAKGDGRTDSTSAFQRAWSSACASSGASSNIYVPPGRYLLNRVLFRGQCKGHVTFKIDGTLVAPSNYHVLASIGKWITFSGVRGVSIYGGTIDGQGTGLWACKAAGKNCPFGATSLEFTYSRGITISGLTSMNSQVFHIVIHNCMNVNLQGVQVTASGNSPNTDGIHVEASTGVTITRAVIKTGDDCISIGPGTTNLLMENINCGPGHGISIGSLGKAMNEQGVQNVTVKTATFTGSQNGVRIKTWARSSNGYVKGVLFEDITMNNAQNPIIIDQNYCPHNEGCPGQVSGVKISDVVYMNIRGTSASQVAMKFDCSRKAPCSGIVLDNVDLTYKNKPALSSCTSADGSASGLVHPSSCLAA</sequence>
<protein>
    <recommendedName>
        <fullName evidence="12">Polygalacturonase</fullName>
    </recommendedName>
</protein>
<evidence type="ECO:0000256" key="2">
    <source>
        <dbReference type="ARBA" id="ARBA00008834"/>
    </source>
</evidence>
<dbReference type="InterPro" id="IPR000743">
    <property type="entry name" value="Glyco_hydro_28"/>
</dbReference>
<evidence type="ECO:0000256" key="1">
    <source>
        <dbReference type="ARBA" id="ARBA00004191"/>
    </source>
</evidence>
<evidence type="ECO:0000256" key="8">
    <source>
        <dbReference type="PROSITE-ProRule" id="PRU10052"/>
    </source>
</evidence>
<keyword evidence="4" id="KW-0964">Secreted</keyword>
<accession>A0AAP0EBM5</accession>
<evidence type="ECO:0000313" key="11">
    <source>
        <dbReference type="Proteomes" id="UP001420932"/>
    </source>
</evidence>
<dbReference type="SMART" id="SM00710">
    <property type="entry name" value="PbH1"/>
    <property type="match status" value="6"/>
</dbReference>
<evidence type="ECO:0000256" key="4">
    <source>
        <dbReference type="ARBA" id="ARBA00022525"/>
    </source>
</evidence>
<dbReference type="InterPro" id="IPR011050">
    <property type="entry name" value="Pectin_lyase_fold/virulence"/>
</dbReference>
<proteinExistence type="inferred from homology"/>
<reference evidence="10 11" key="1">
    <citation type="submission" date="2024-01" db="EMBL/GenBank/DDBJ databases">
        <title>Genome assemblies of Stephania.</title>
        <authorList>
            <person name="Yang L."/>
        </authorList>
    </citation>
    <scope>NUCLEOTIDE SEQUENCE [LARGE SCALE GENOMIC DNA]</scope>
    <source>
        <strain evidence="10">YNDBR</strain>
        <tissue evidence="10">Leaf</tissue>
    </source>
</reference>
<dbReference type="GO" id="GO:0005975">
    <property type="term" value="P:carbohydrate metabolic process"/>
    <property type="evidence" value="ECO:0007669"/>
    <property type="project" value="InterPro"/>
</dbReference>
<keyword evidence="7" id="KW-0961">Cell wall biogenesis/degradation</keyword>
<dbReference type="AlphaFoldDB" id="A0AAP0EBM5"/>
<comment type="similarity">
    <text evidence="2 9">Belongs to the glycosyl hydrolase 28 family.</text>
</comment>
<dbReference type="InterPro" id="IPR012334">
    <property type="entry name" value="Pectin_lyas_fold"/>
</dbReference>
<dbReference type="SUPFAM" id="SSF51126">
    <property type="entry name" value="Pectin lyase-like"/>
    <property type="match status" value="1"/>
</dbReference>
<evidence type="ECO:0000256" key="5">
    <source>
        <dbReference type="ARBA" id="ARBA00022801"/>
    </source>
</evidence>
<comment type="caution">
    <text evidence="10">The sequence shown here is derived from an EMBL/GenBank/DDBJ whole genome shotgun (WGS) entry which is preliminary data.</text>
</comment>
<dbReference type="FunFam" id="2.160.20.10:FF:000004">
    <property type="entry name" value="Pectin lyase-like superfamily protein"/>
    <property type="match status" value="1"/>
</dbReference>
<dbReference type="GO" id="GO:0071555">
    <property type="term" value="P:cell wall organization"/>
    <property type="evidence" value="ECO:0007669"/>
    <property type="project" value="UniProtKB-KW"/>
</dbReference>
<dbReference type="Gene3D" id="2.160.20.10">
    <property type="entry name" value="Single-stranded right-handed beta-helix, Pectin lyase-like"/>
    <property type="match status" value="1"/>
</dbReference>
<name>A0AAP0EBM5_9MAGN</name>
<keyword evidence="3" id="KW-0134">Cell wall</keyword>
<evidence type="ECO:0000256" key="3">
    <source>
        <dbReference type="ARBA" id="ARBA00022512"/>
    </source>
</evidence>
<dbReference type="PROSITE" id="PS00502">
    <property type="entry name" value="POLYGALACTURONASE"/>
    <property type="match status" value="1"/>
</dbReference>
<organism evidence="10 11">
    <name type="scientific">Stephania yunnanensis</name>
    <dbReference type="NCBI Taxonomy" id="152371"/>
    <lineage>
        <taxon>Eukaryota</taxon>
        <taxon>Viridiplantae</taxon>
        <taxon>Streptophyta</taxon>
        <taxon>Embryophyta</taxon>
        <taxon>Tracheophyta</taxon>
        <taxon>Spermatophyta</taxon>
        <taxon>Magnoliopsida</taxon>
        <taxon>Ranunculales</taxon>
        <taxon>Menispermaceae</taxon>
        <taxon>Menispermoideae</taxon>
        <taxon>Cissampelideae</taxon>
        <taxon>Stephania</taxon>
    </lineage>
</organism>
<dbReference type="PANTHER" id="PTHR31375">
    <property type="match status" value="1"/>
</dbReference>
<comment type="subcellular location">
    <subcellularLocation>
        <location evidence="1">Secreted</location>
        <location evidence="1">Cell wall</location>
    </subcellularLocation>
</comment>
<evidence type="ECO:0008006" key="12">
    <source>
        <dbReference type="Google" id="ProtNLM"/>
    </source>
</evidence>
<keyword evidence="6 9" id="KW-0326">Glycosidase</keyword>
<feature type="active site" evidence="8">
    <location>
        <position position="253"/>
    </location>
</feature>
<dbReference type="Pfam" id="PF00295">
    <property type="entry name" value="Glyco_hydro_28"/>
    <property type="match status" value="1"/>
</dbReference>
<dbReference type="GO" id="GO:0004650">
    <property type="term" value="F:polygalacturonase activity"/>
    <property type="evidence" value="ECO:0007669"/>
    <property type="project" value="InterPro"/>
</dbReference>
<evidence type="ECO:0000256" key="6">
    <source>
        <dbReference type="ARBA" id="ARBA00023295"/>
    </source>
</evidence>
<dbReference type="InterPro" id="IPR006626">
    <property type="entry name" value="PbH1"/>
</dbReference>
<evidence type="ECO:0000256" key="7">
    <source>
        <dbReference type="ARBA" id="ARBA00023316"/>
    </source>
</evidence>